<dbReference type="RefSeq" id="WP_226135131.1">
    <property type="nucleotide sequence ID" value="NZ_JAIZTC010000008.1"/>
</dbReference>
<accession>A0AAW4TH25</accession>
<protein>
    <recommendedName>
        <fullName evidence="3">DUF3775 domain-containing protein</fullName>
    </recommendedName>
</protein>
<sequence>MTNRARDAAGIIEFLMDRLDFKQLAEEDLDFLLCANEQAVLEARNLSEVVSGIGCLISRDQASEGAKSGALWDDDVPVLLWSIASQIGIIGKLAYIGGEVDYELRRRAEARIPTKESRHG</sequence>
<organism evidence="1 2">
    <name type="scientific">Burkholderia cenocepacia</name>
    <dbReference type="NCBI Taxonomy" id="95486"/>
    <lineage>
        <taxon>Bacteria</taxon>
        <taxon>Pseudomonadati</taxon>
        <taxon>Pseudomonadota</taxon>
        <taxon>Betaproteobacteria</taxon>
        <taxon>Burkholderiales</taxon>
        <taxon>Burkholderiaceae</taxon>
        <taxon>Burkholderia</taxon>
        <taxon>Burkholderia cepacia complex</taxon>
    </lineage>
</organism>
<reference evidence="1" key="1">
    <citation type="submission" date="2023-08" db="EMBL/GenBank/DDBJ databases">
        <title>A collection of bacterial strains from the Burkholderia cepacia Research Laboratory and Repository.</title>
        <authorList>
            <person name="Lipuma J."/>
            <person name="Spilker T."/>
        </authorList>
    </citation>
    <scope>NUCLEOTIDE SEQUENCE</scope>
    <source>
        <strain evidence="1">AU0862</strain>
    </source>
</reference>
<evidence type="ECO:0008006" key="3">
    <source>
        <dbReference type="Google" id="ProtNLM"/>
    </source>
</evidence>
<comment type="caution">
    <text evidence="1">The sequence shown here is derived from an EMBL/GenBank/DDBJ whole genome shotgun (WGS) entry which is preliminary data.</text>
</comment>
<dbReference type="Proteomes" id="UP001199070">
    <property type="component" value="Unassembled WGS sequence"/>
</dbReference>
<dbReference type="EMBL" id="JAIZTC010000008">
    <property type="protein sequence ID" value="MCA8382504.1"/>
    <property type="molecule type" value="Genomic_DNA"/>
</dbReference>
<evidence type="ECO:0000313" key="2">
    <source>
        <dbReference type="Proteomes" id="UP001199070"/>
    </source>
</evidence>
<dbReference type="AlphaFoldDB" id="A0AAW4TH25"/>
<name>A0AAW4TH25_9BURK</name>
<proteinExistence type="predicted"/>
<gene>
    <name evidence="1" type="ORF">LGN22_26725</name>
</gene>
<evidence type="ECO:0000313" key="1">
    <source>
        <dbReference type="EMBL" id="MCA8382504.1"/>
    </source>
</evidence>